<name>A0A4U7JNA5_9FIRM</name>
<dbReference type="SUPFAM" id="SSF53474">
    <property type="entry name" value="alpha/beta-Hydrolases"/>
    <property type="match status" value="1"/>
</dbReference>
<dbReference type="Gene3D" id="3.40.50.1820">
    <property type="entry name" value="alpha/beta hydrolase"/>
    <property type="match status" value="1"/>
</dbReference>
<accession>A0A4U7JNA5</accession>
<keyword evidence="4" id="KW-1185">Reference proteome</keyword>
<dbReference type="InterPro" id="IPR049492">
    <property type="entry name" value="BD-FAE-like_dom"/>
</dbReference>
<dbReference type="InterPro" id="IPR050300">
    <property type="entry name" value="GDXG_lipolytic_enzyme"/>
</dbReference>
<dbReference type="KEGG" id="rher:EHE19_008625"/>
<dbReference type="RefSeq" id="WP_137696325.1">
    <property type="nucleotide sequence ID" value="NZ_CP061336.1"/>
</dbReference>
<evidence type="ECO:0000256" key="1">
    <source>
        <dbReference type="ARBA" id="ARBA00022801"/>
    </source>
</evidence>
<dbReference type="InterPro" id="IPR029058">
    <property type="entry name" value="AB_hydrolase_fold"/>
</dbReference>
<dbReference type="GO" id="GO:0016787">
    <property type="term" value="F:hydrolase activity"/>
    <property type="evidence" value="ECO:0007669"/>
    <property type="project" value="UniProtKB-KW"/>
</dbReference>
<dbReference type="OrthoDB" id="9794725at2"/>
<organism evidence="3 4">
    <name type="scientific">Ruminiclostridium herbifermentans</name>
    <dbReference type="NCBI Taxonomy" id="2488810"/>
    <lineage>
        <taxon>Bacteria</taxon>
        <taxon>Bacillati</taxon>
        <taxon>Bacillota</taxon>
        <taxon>Clostridia</taxon>
        <taxon>Eubacteriales</taxon>
        <taxon>Oscillospiraceae</taxon>
        <taxon>Ruminiclostridium</taxon>
    </lineage>
</organism>
<gene>
    <name evidence="3" type="ORF">EHE19_008625</name>
</gene>
<dbReference type="AlphaFoldDB" id="A0A4U7JNA5"/>
<proteinExistence type="predicted"/>
<protein>
    <submittedName>
        <fullName evidence="3">Alpha/beta hydrolase</fullName>
    </submittedName>
</protein>
<feature type="domain" description="BD-FAE-like" evidence="2">
    <location>
        <begin position="29"/>
        <end position="217"/>
    </location>
</feature>
<evidence type="ECO:0000313" key="3">
    <source>
        <dbReference type="EMBL" id="QNU68815.1"/>
    </source>
</evidence>
<sequence length="270" mass="30294">MRHEVIKIQVDGSQPDTKLYTYILDNFAEIQQDRVRPIVVICPGGGYAMTSDREAEALAVRIMAMGYHAAILRYSCAPSVYPTALKELAIVVSLLRKNAEIWHIDKDKIIIQGSSAGGHLAASYGVFWKEAFLSEAVNERTENLKPNGLILSYPVITSGQFAHRGSFQNLLGERYDELVDKMSLEKQVNEDTPKSFIWHTFPDDCVPVENSLLFVMALREKNIPTEFHMYPVGGHGLGLANEETACPNGYGIQKECQSWISLLEVWMENL</sequence>
<evidence type="ECO:0000259" key="2">
    <source>
        <dbReference type="Pfam" id="PF20434"/>
    </source>
</evidence>
<dbReference type="EMBL" id="CP061336">
    <property type="protein sequence ID" value="QNU68815.1"/>
    <property type="molecule type" value="Genomic_DNA"/>
</dbReference>
<dbReference type="PANTHER" id="PTHR48081">
    <property type="entry name" value="AB HYDROLASE SUPERFAMILY PROTEIN C4A8.06C"/>
    <property type="match status" value="1"/>
</dbReference>
<reference evidence="3 4" key="1">
    <citation type="submission" date="2020-09" db="EMBL/GenBank/DDBJ databases">
        <title>Characterization and genome sequencing of Ruminiclostridium sp. nov. MA18.</title>
        <authorList>
            <person name="Rettenmaier R."/>
            <person name="Kowollik M.-L."/>
            <person name="Liebl W."/>
            <person name="Zverlov V."/>
        </authorList>
    </citation>
    <scope>NUCLEOTIDE SEQUENCE [LARGE SCALE GENOMIC DNA]</scope>
    <source>
        <strain evidence="3 4">MA18</strain>
    </source>
</reference>
<dbReference type="Pfam" id="PF20434">
    <property type="entry name" value="BD-FAE"/>
    <property type="match status" value="1"/>
</dbReference>
<dbReference type="Proteomes" id="UP000306409">
    <property type="component" value="Chromosome"/>
</dbReference>
<dbReference type="PANTHER" id="PTHR48081:SF6">
    <property type="entry name" value="PEPTIDASE S9 PROLYL OLIGOPEPTIDASE CATALYTIC DOMAIN-CONTAINING PROTEIN"/>
    <property type="match status" value="1"/>
</dbReference>
<evidence type="ECO:0000313" key="4">
    <source>
        <dbReference type="Proteomes" id="UP000306409"/>
    </source>
</evidence>
<keyword evidence="1 3" id="KW-0378">Hydrolase</keyword>